<keyword evidence="3" id="KW-0614">Plasmid</keyword>
<geneLocation type="plasmid" evidence="3 4">
    <name>pCadTS8_2</name>
</geneLocation>
<name>A0ABY7ARD9_9ALTE</name>
<protein>
    <submittedName>
        <fullName evidence="3">Ig-like domain-containing protein</fullName>
    </submittedName>
</protein>
<dbReference type="SUPFAM" id="SSF49785">
    <property type="entry name" value="Galactose-binding domain-like"/>
    <property type="match status" value="1"/>
</dbReference>
<dbReference type="InterPro" id="IPR008964">
    <property type="entry name" value="Invasin/intimin_cell_adhesion"/>
</dbReference>
<feature type="signal peptide" evidence="1">
    <location>
        <begin position="1"/>
        <end position="23"/>
    </location>
</feature>
<sequence length="498" mass="54579">MKSILTKKSVIALAIMAGLTACGSDNDDKSSNNIPPVTVAPGEFEIVVAEDQPAAKYSLLSNVKNEGNRIFARDFEHIFAKDEDGVKLPTEPDIPFQGITKQAENIIINPASWADVLEYGESLRYQFDYVIDNGSDTLVERSVYVRVFGAENKVSQIDILVNDDIEIPVGEMAQFNAEVEPDNATFKEVTWSSSDETIATVDISSGMVEGVAEGMVEISATSKDREVVATKQVKIVTNSTKPIGVEITQDGEIVNEVSVEEGGTLQLGANVMFQNETETSNKNVTWSSANEGVFTIDSSGMLTGVSRFKGASVARVRTQEQGLNDDVTVNVVANSNYLYGLNHSFELGKMGLWGRYWETPADTTLEVTTEAASEGDYGVHIKTGDTIDKHVGLVLTAADFPQILGANNDKTYRVTFDIKSNKAGGEGYFRGIVAGAWADRWEGWFAFTTEWTTVTIEKPAKDWVKHDPAKARLDFYLVKDEVNGIDVYIDNIQLREVK</sequence>
<dbReference type="PROSITE" id="PS51257">
    <property type="entry name" value="PROKAR_LIPOPROTEIN"/>
    <property type="match status" value="1"/>
</dbReference>
<reference evidence="3" key="1">
    <citation type="submission" date="2022-10" db="EMBL/GenBank/DDBJ databases">
        <title>Catenovulum adriacola sp. nov. isolated in the Harbour of Susak.</title>
        <authorList>
            <person name="Schoch T."/>
            <person name="Reich S.J."/>
            <person name="Stoeferle S."/>
            <person name="Flaiz M."/>
            <person name="Kazda M."/>
            <person name="Riedel C.U."/>
            <person name="Duerre P."/>
        </authorList>
    </citation>
    <scope>NUCLEOTIDE SEQUENCE</scope>
    <source>
        <strain evidence="3">TS8</strain>
        <plasmid evidence="3">pCadTS8_2</plasmid>
    </source>
</reference>
<evidence type="ECO:0000313" key="4">
    <source>
        <dbReference type="Proteomes" id="UP001163726"/>
    </source>
</evidence>
<dbReference type="RefSeq" id="WP_268076827.1">
    <property type="nucleotide sequence ID" value="NZ_CP109967.1"/>
</dbReference>
<evidence type="ECO:0000313" key="3">
    <source>
        <dbReference type="EMBL" id="WAJ72110.1"/>
    </source>
</evidence>
<dbReference type="Gene3D" id="2.60.120.260">
    <property type="entry name" value="Galactose-binding domain-like"/>
    <property type="match status" value="1"/>
</dbReference>
<dbReference type="Pfam" id="PF02368">
    <property type="entry name" value="Big_2"/>
    <property type="match status" value="2"/>
</dbReference>
<dbReference type="Gene3D" id="2.60.40.1080">
    <property type="match status" value="2"/>
</dbReference>
<feature type="domain" description="BIG2" evidence="2">
    <location>
        <begin position="153"/>
        <end position="232"/>
    </location>
</feature>
<keyword evidence="4" id="KW-1185">Reference proteome</keyword>
<feature type="domain" description="BIG2" evidence="2">
    <location>
        <begin position="248"/>
        <end position="328"/>
    </location>
</feature>
<dbReference type="SMART" id="SM00635">
    <property type="entry name" value="BID_2"/>
    <property type="match status" value="2"/>
</dbReference>
<dbReference type="Proteomes" id="UP001163726">
    <property type="component" value="Plasmid pCadTS8_2"/>
</dbReference>
<evidence type="ECO:0000259" key="2">
    <source>
        <dbReference type="SMART" id="SM00635"/>
    </source>
</evidence>
<dbReference type="InterPro" id="IPR003343">
    <property type="entry name" value="Big_2"/>
</dbReference>
<dbReference type="EMBL" id="CP109967">
    <property type="protein sequence ID" value="WAJ72110.1"/>
    <property type="molecule type" value="Genomic_DNA"/>
</dbReference>
<gene>
    <name evidence="3" type="ORF">OLW01_17670</name>
</gene>
<organism evidence="3 4">
    <name type="scientific">Catenovulum adriaticum</name>
    <dbReference type="NCBI Taxonomy" id="2984846"/>
    <lineage>
        <taxon>Bacteria</taxon>
        <taxon>Pseudomonadati</taxon>
        <taxon>Pseudomonadota</taxon>
        <taxon>Gammaproteobacteria</taxon>
        <taxon>Alteromonadales</taxon>
        <taxon>Alteromonadaceae</taxon>
        <taxon>Catenovulum</taxon>
    </lineage>
</organism>
<dbReference type="SUPFAM" id="SSF49373">
    <property type="entry name" value="Invasin/intimin cell-adhesion fragments"/>
    <property type="match status" value="2"/>
</dbReference>
<feature type="chain" id="PRO_5046172702" evidence="1">
    <location>
        <begin position="24"/>
        <end position="498"/>
    </location>
</feature>
<proteinExistence type="predicted"/>
<keyword evidence="1" id="KW-0732">Signal</keyword>
<evidence type="ECO:0000256" key="1">
    <source>
        <dbReference type="SAM" id="SignalP"/>
    </source>
</evidence>
<accession>A0ABY7ARD9</accession>
<dbReference type="InterPro" id="IPR008979">
    <property type="entry name" value="Galactose-bd-like_sf"/>
</dbReference>